<dbReference type="PANTHER" id="PTHR12832:SF11">
    <property type="entry name" value="LD23868P"/>
    <property type="match status" value="1"/>
</dbReference>
<name>A0AAP0NHT5_LIQFO</name>
<dbReference type="InterPro" id="IPR008862">
    <property type="entry name" value="Tcp11"/>
</dbReference>
<gene>
    <name evidence="4" type="ORF">L1049_026854</name>
</gene>
<reference evidence="4 5" key="1">
    <citation type="journal article" date="2024" name="Plant J.">
        <title>Genome sequences and population genomics reveal climatic adaptation and genomic divergence between two closely related sweetgum species.</title>
        <authorList>
            <person name="Xu W.Q."/>
            <person name="Ren C.Q."/>
            <person name="Zhang X.Y."/>
            <person name="Comes H.P."/>
            <person name="Liu X.H."/>
            <person name="Li Y.G."/>
            <person name="Kettle C.J."/>
            <person name="Jalonen R."/>
            <person name="Gaisberger H."/>
            <person name="Ma Y.Z."/>
            <person name="Qiu Y.X."/>
        </authorList>
    </citation>
    <scope>NUCLEOTIDE SEQUENCE [LARGE SCALE GENOMIC DNA]</scope>
    <source>
        <strain evidence="4">Hangzhou</strain>
    </source>
</reference>
<dbReference type="EMBL" id="JBBPBK010000014">
    <property type="protein sequence ID" value="KAK9271264.1"/>
    <property type="molecule type" value="Genomic_DNA"/>
</dbReference>
<evidence type="ECO:0000256" key="3">
    <source>
        <dbReference type="SAM" id="MobiDB-lite"/>
    </source>
</evidence>
<organism evidence="4 5">
    <name type="scientific">Liquidambar formosana</name>
    <name type="common">Formosan gum</name>
    <dbReference type="NCBI Taxonomy" id="63359"/>
    <lineage>
        <taxon>Eukaryota</taxon>
        <taxon>Viridiplantae</taxon>
        <taxon>Streptophyta</taxon>
        <taxon>Embryophyta</taxon>
        <taxon>Tracheophyta</taxon>
        <taxon>Spermatophyta</taxon>
        <taxon>Magnoliopsida</taxon>
        <taxon>eudicotyledons</taxon>
        <taxon>Gunneridae</taxon>
        <taxon>Pentapetalae</taxon>
        <taxon>Saxifragales</taxon>
        <taxon>Altingiaceae</taxon>
        <taxon>Liquidambar</taxon>
    </lineage>
</organism>
<comment type="similarity">
    <text evidence="1">Belongs to the TCP11 family.</text>
</comment>
<proteinExistence type="inferred from homology"/>
<dbReference type="AlphaFoldDB" id="A0AAP0NHT5"/>
<feature type="coiled-coil region" evidence="2">
    <location>
        <begin position="241"/>
        <end position="268"/>
    </location>
</feature>
<evidence type="ECO:0000313" key="4">
    <source>
        <dbReference type="EMBL" id="KAK9271264.1"/>
    </source>
</evidence>
<evidence type="ECO:0000313" key="5">
    <source>
        <dbReference type="Proteomes" id="UP001415857"/>
    </source>
</evidence>
<feature type="region of interest" description="Disordered" evidence="3">
    <location>
        <begin position="385"/>
        <end position="411"/>
    </location>
</feature>
<evidence type="ECO:0008006" key="6">
    <source>
        <dbReference type="Google" id="ProtNLM"/>
    </source>
</evidence>
<dbReference type="Proteomes" id="UP001415857">
    <property type="component" value="Unassembled WGS sequence"/>
</dbReference>
<evidence type="ECO:0000256" key="1">
    <source>
        <dbReference type="ARBA" id="ARBA00010954"/>
    </source>
</evidence>
<dbReference type="PANTHER" id="PTHR12832">
    <property type="entry name" value="TESTIS-SPECIFIC PROTEIN PBS13 T-COMPLEX 11"/>
    <property type="match status" value="1"/>
</dbReference>
<protein>
    <recommendedName>
        <fullName evidence="6">T-complex protein 11</fullName>
    </recommendedName>
</protein>
<evidence type="ECO:0000256" key="2">
    <source>
        <dbReference type="SAM" id="Coils"/>
    </source>
</evidence>
<accession>A0AAP0NHT5</accession>
<comment type="caution">
    <text evidence="4">The sequence shown here is derived from an EMBL/GenBank/DDBJ whole genome shotgun (WGS) entry which is preliminary data.</text>
</comment>
<keyword evidence="5" id="KW-1185">Reference proteome</keyword>
<keyword evidence="2" id="KW-0175">Coiled coil</keyword>
<dbReference type="Pfam" id="PF05794">
    <property type="entry name" value="Tcp11"/>
    <property type="match status" value="1"/>
</dbReference>
<dbReference type="GO" id="GO:0007165">
    <property type="term" value="P:signal transduction"/>
    <property type="evidence" value="ECO:0007669"/>
    <property type="project" value="TreeGrafter"/>
</dbReference>
<sequence length="1186" mass="132931">MATGVELTDSDRVTGIALNFPANDDTTTLSSHPRDLPRRLRRRFLESKSPSTVEEIEAKLKEADLRRQQFYELLSSKARPKQRNPSCSSSQEEVLGQRLEAKLYAAEQKRLSILAKAQMRLARLDEQRQAAKTRLEMRFEKERDELGMKLESRAQQAEENRTLLLRAYRQRRMAKKERAAQSLMQRMIQESKYKECVHAAIHQKREAAEKKRIGLLEAEKTRAHVRVLQARRVVKSYSQREIERRKMKDQLEDRLQRAKRQSVEFSRQRGSLRRTVHVNSQGMHEHREFLARKIARCWRRFARLRRTTSALAKTYEALEINEDSTKSMPFEQLAIQIESSATIKNVEALLDRFESRFTLSRAFSGTYSLPRLDNIDHLLKHVASSNRRGHTSGATRSRGVKNVRPSSKAAQGSVRLSRYPVRIALCAYMILGHPNAVFSGVGEHESTLTESAANFIREFELIIKIILGGPIQTSDEETVSSMPSQLTFRSQLEAFDKAWCSYLYHFVVWKVKDARLLEDDLVRAACQLELSMMQTCKLTPKGDNGDVTHGTKAIQKQVVEDQKLLREKVQHLSGNAGIERMESALSNMRSRFFEAKETGTLSSSPSPSPSPIAHISSLSLPGSAVSSSVSASGEISSMAEAFERSSLVSSLFKKKVSANNEVSSSNPFRSIAEGNLGFGAMLVTENEVLVNEIVHEHHHGFADRLDASFNDGNSRKEKVRETMEKAFWDAIVESIKQDEPDYSWVLKLMKEVRDELCEISPLSWRQDIAKTIDIDILSQVLSSGTVDIEDLGKILEFALVTLHKLSAPANDDELKTTHHMLLKELEDISQAEDKSNASFALLMIKGLRFVLQQIQTLKREISRARIRIMEPLIKGPAGLEYLRKAFQDKYGSLTEAPTALPLTIQWLLSVRADAEQEWDEYMDSLSALTTNNARSSVGLPPTTLRTGGGVPMASKIGFPISTTTGIEQPECKGERVDLLVRLGLLKLVSKDGGLTQESLPETLKLNLSRLRAVQSQLQKIIVISTSILVLGQILLNENLVTKPIGMENMVSNCVKQLSELLDSVEDVGLAEIIETINRSSEGGDLVVNPDKFQARKEIMANMLAKSLQAGDPVFTRVSRAVYLAMRGVVLSGSGVKGRHLVETTLLRVGAGLLTEKVVEAAEMLLVVATVSSRVHGAWYEGVLKNL</sequence>